<dbReference type="Pfam" id="PF00849">
    <property type="entry name" value="PseudoU_synth_2"/>
    <property type="match status" value="1"/>
</dbReference>
<dbReference type="EMBL" id="CP038141">
    <property type="protein sequence ID" value="QDH17271.1"/>
    <property type="molecule type" value="Genomic_DNA"/>
</dbReference>
<gene>
    <name evidence="8" type="ORF">E3D00_06645</name>
</gene>
<reference evidence="8 9" key="1">
    <citation type="submission" date="2019-03" db="EMBL/GenBank/DDBJ databases">
        <title>The complete genome sequence of Swingsia samuiensis NBRC107927(T).</title>
        <authorList>
            <person name="Chua K.-O."/>
            <person name="Chan K.-G."/>
            <person name="See-Too W.-S."/>
        </authorList>
    </citation>
    <scope>NUCLEOTIDE SEQUENCE [LARGE SCALE GENOMIC DNA]</scope>
    <source>
        <strain evidence="8 9">AH83</strain>
    </source>
</reference>
<keyword evidence="2 6" id="KW-0413">Isomerase</keyword>
<evidence type="ECO:0000259" key="7">
    <source>
        <dbReference type="SMART" id="SM00363"/>
    </source>
</evidence>
<dbReference type="PROSITE" id="PS50889">
    <property type="entry name" value="S4"/>
    <property type="match status" value="1"/>
</dbReference>
<dbReference type="InterPro" id="IPR002942">
    <property type="entry name" value="S4_RNA-bd"/>
</dbReference>
<evidence type="ECO:0000256" key="2">
    <source>
        <dbReference type="ARBA" id="ARBA00023235"/>
    </source>
</evidence>
<dbReference type="SUPFAM" id="SSF55174">
    <property type="entry name" value="Alpha-L RNA-binding motif"/>
    <property type="match status" value="1"/>
</dbReference>
<dbReference type="GO" id="GO:0160140">
    <property type="term" value="F:23S rRNA pseudouridine(1911/1915/1917) synthase activity"/>
    <property type="evidence" value="ECO:0007669"/>
    <property type="project" value="UniProtKB-EC"/>
</dbReference>
<evidence type="ECO:0000313" key="8">
    <source>
        <dbReference type="EMBL" id="QDH17271.1"/>
    </source>
</evidence>
<dbReference type="SMART" id="SM00363">
    <property type="entry name" value="S4"/>
    <property type="match status" value="1"/>
</dbReference>
<comment type="similarity">
    <text evidence="1 6">Belongs to the pseudouridine synthase RluA family.</text>
</comment>
<feature type="domain" description="RNA-binding S4" evidence="7">
    <location>
        <begin position="15"/>
        <end position="78"/>
    </location>
</feature>
<dbReference type="InterPro" id="IPR050188">
    <property type="entry name" value="RluA_PseudoU_synthase"/>
</dbReference>
<keyword evidence="5" id="KW-0694">RNA-binding</keyword>
<dbReference type="InterPro" id="IPR006145">
    <property type="entry name" value="PsdUridine_synth_RsuA/RluA"/>
</dbReference>
<evidence type="ECO:0000256" key="4">
    <source>
        <dbReference type="PIRSR" id="PIRSR606225-1"/>
    </source>
</evidence>
<proteinExistence type="inferred from homology"/>
<dbReference type="RefSeq" id="WP_141461054.1">
    <property type="nucleotide sequence ID" value="NZ_CP038141.1"/>
</dbReference>
<comment type="catalytic activity">
    <reaction evidence="6">
        <text>a uridine in RNA = a pseudouridine in RNA</text>
        <dbReference type="Rhea" id="RHEA:48348"/>
        <dbReference type="Rhea" id="RHEA-COMP:12068"/>
        <dbReference type="Rhea" id="RHEA-COMP:12069"/>
        <dbReference type="ChEBI" id="CHEBI:65314"/>
        <dbReference type="ChEBI" id="CHEBI:65315"/>
    </reaction>
</comment>
<dbReference type="Gene3D" id="3.30.2350.10">
    <property type="entry name" value="Pseudouridine synthase"/>
    <property type="match status" value="1"/>
</dbReference>
<evidence type="ECO:0000256" key="1">
    <source>
        <dbReference type="ARBA" id="ARBA00010876"/>
    </source>
</evidence>
<dbReference type="PANTHER" id="PTHR21600">
    <property type="entry name" value="MITOCHONDRIAL RNA PSEUDOURIDINE SYNTHASE"/>
    <property type="match status" value="1"/>
</dbReference>
<comment type="function">
    <text evidence="6">Responsible for synthesis of pseudouridine from uracil.</text>
</comment>
<feature type="active site" evidence="4">
    <location>
        <position position="140"/>
    </location>
</feature>
<dbReference type="SUPFAM" id="SSF55120">
    <property type="entry name" value="Pseudouridine synthase"/>
    <property type="match status" value="1"/>
</dbReference>
<keyword evidence="9" id="KW-1185">Reference proteome</keyword>
<organism evidence="8 9">
    <name type="scientific">Swingsia samuiensis</name>
    <dbReference type="NCBI Taxonomy" id="1293412"/>
    <lineage>
        <taxon>Bacteria</taxon>
        <taxon>Pseudomonadati</taxon>
        <taxon>Pseudomonadota</taxon>
        <taxon>Alphaproteobacteria</taxon>
        <taxon>Acetobacterales</taxon>
        <taxon>Acetobacteraceae</taxon>
        <taxon>Swingsia</taxon>
    </lineage>
</organism>
<dbReference type="Pfam" id="PF01479">
    <property type="entry name" value="S4"/>
    <property type="match status" value="1"/>
</dbReference>
<sequence length="328" mass="35854">MKVVNRIITEDEADLRLDRWFRRHYPHLTQGALQKLCRKGQVRVDGARVQTNTRLLPGQSVRVPPMPDVSRPAPLPDPDPMLAREIEKMVIYQDEHLLVLDKPSGLATQGGPGITKHIDMMLDGLRKEGAERPRLVHRIDRDTSGILLIARTPGVAAKLAAAFRSRDVEKTYWAVVVGRPTPGSGIIDQPLVKVGAGGAALVVPASRDEEDASSAKSEYETLDAAGRKFSWLALSPLTGRTHQLRVHCESLGTPILGDPRYGGKAAHPEGFTDRLHLHARQLDIPHPAGGRLKVTAPLPAHMRDTFRSLGFVAGGTPQPERIKGKGPK</sequence>
<dbReference type="InterPro" id="IPR020103">
    <property type="entry name" value="PsdUridine_synth_cat_dom_sf"/>
</dbReference>
<dbReference type="KEGG" id="ssam:E3D00_06645"/>
<comment type="catalytic activity">
    <reaction evidence="3">
        <text>uridine(1911/1915/1917) in 23S rRNA = pseudouridine(1911/1915/1917) in 23S rRNA</text>
        <dbReference type="Rhea" id="RHEA:42524"/>
        <dbReference type="Rhea" id="RHEA-COMP:10097"/>
        <dbReference type="Rhea" id="RHEA-COMP:10098"/>
        <dbReference type="ChEBI" id="CHEBI:65314"/>
        <dbReference type="ChEBI" id="CHEBI:65315"/>
        <dbReference type="EC" id="5.4.99.23"/>
    </reaction>
</comment>
<dbReference type="AlphaFoldDB" id="A0A4Y6ULL1"/>
<accession>A0A4Y6ULL1</accession>
<evidence type="ECO:0000313" key="9">
    <source>
        <dbReference type="Proteomes" id="UP000316313"/>
    </source>
</evidence>
<dbReference type="InterPro" id="IPR006224">
    <property type="entry name" value="PsdUridine_synth_RluA-like_CS"/>
</dbReference>
<dbReference type="PANTHER" id="PTHR21600:SF44">
    <property type="entry name" value="RIBOSOMAL LARGE SUBUNIT PSEUDOURIDINE SYNTHASE D"/>
    <property type="match status" value="1"/>
</dbReference>
<dbReference type="EC" id="5.4.99.-" evidence="6"/>
<dbReference type="GO" id="GO:0003723">
    <property type="term" value="F:RNA binding"/>
    <property type="evidence" value="ECO:0007669"/>
    <property type="project" value="UniProtKB-KW"/>
</dbReference>
<dbReference type="Gene3D" id="3.10.290.10">
    <property type="entry name" value="RNA-binding S4 domain"/>
    <property type="match status" value="1"/>
</dbReference>
<dbReference type="GO" id="GO:0000455">
    <property type="term" value="P:enzyme-directed rRNA pseudouridine synthesis"/>
    <property type="evidence" value="ECO:0007669"/>
    <property type="project" value="UniProtKB-ARBA"/>
</dbReference>
<dbReference type="CDD" id="cd00165">
    <property type="entry name" value="S4"/>
    <property type="match status" value="1"/>
</dbReference>
<dbReference type="InterPro" id="IPR036986">
    <property type="entry name" value="S4_RNA-bd_sf"/>
</dbReference>
<evidence type="ECO:0000256" key="3">
    <source>
        <dbReference type="ARBA" id="ARBA00036882"/>
    </source>
</evidence>
<name>A0A4Y6ULL1_9PROT</name>
<dbReference type="CDD" id="cd02869">
    <property type="entry name" value="PseudoU_synth_RluA_like"/>
    <property type="match status" value="1"/>
</dbReference>
<protein>
    <recommendedName>
        <fullName evidence="6">Pseudouridine synthase</fullName>
        <ecNumber evidence="6">5.4.99.-</ecNumber>
    </recommendedName>
</protein>
<evidence type="ECO:0000256" key="5">
    <source>
        <dbReference type="PROSITE-ProRule" id="PRU00182"/>
    </source>
</evidence>
<evidence type="ECO:0000256" key="6">
    <source>
        <dbReference type="RuleBase" id="RU362028"/>
    </source>
</evidence>
<dbReference type="PROSITE" id="PS01129">
    <property type="entry name" value="PSI_RLU"/>
    <property type="match status" value="1"/>
</dbReference>
<dbReference type="OrthoDB" id="9807829at2"/>
<dbReference type="Proteomes" id="UP000316313">
    <property type="component" value="Chromosome"/>
</dbReference>
<dbReference type="NCBIfam" id="TIGR00005">
    <property type="entry name" value="rluA_subfam"/>
    <property type="match status" value="1"/>
</dbReference>
<dbReference type="InterPro" id="IPR006225">
    <property type="entry name" value="PsdUridine_synth_RluC/D"/>
</dbReference>